<feature type="compositionally biased region" description="Basic and acidic residues" evidence="1">
    <location>
        <begin position="131"/>
        <end position="158"/>
    </location>
</feature>
<evidence type="ECO:0000259" key="2">
    <source>
        <dbReference type="Pfam" id="PF03732"/>
    </source>
</evidence>
<dbReference type="PANTHER" id="PTHR33223:SF8">
    <property type="entry name" value="OS04G0172440 PROTEIN"/>
    <property type="match status" value="1"/>
</dbReference>
<protein>
    <recommendedName>
        <fullName evidence="2">Retrotransposon gag domain-containing protein</fullName>
    </recommendedName>
</protein>
<dbReference type="Proteomes" id="UP001054889">
    <property type="component" value="Unassembled WGS sequence"/>
</dbReference>
<dbReference type="InterPro" id="IPR005162">
    <property type="entry name" value="Retrotrans_gag_dom"/>
</dbReference>
<accession>A0AAV5FIB8</accession>
<dbReference type="AlphaFoldDB" id="A0AAV5FIB8"/>
<name>A0AAV5FIB8_ELECO</name>
<organism evidence="3 4">
    <name type="scientific">Eleusine coracana subsp. coracana</name>
    <dbReference type="NCBI Taxonomy" id="191504"/>
    <lineage>
        <taxon>Eukaryota</taxon>
        <taxon>Viridiplantae</taxon>
        <taxon>Streptophyta</taxon>
        <taxon>Embryophyta</taxon>
        <taxon>Tracheophyta</taxon>
        <taxon>Spermatophyta</taxon>
        <taxon>Magnoliopsida</taxon>
        <taxon>Liliopsida</taxon>
        <taxon>Poales</taxon>
        <taxon>Poaceae</taxon>
        <taxon>PACMAD clade</taxon>
        <taxon>Chloridoideae</taxon>
        <taxon>Cynodonteae</taxon>
        <taxon>Eleusininae</taxon>
        <taxon>Eleusine</taxon>
    </lineage>
</organism>
<comment type="caution">
    <text evidence="3">The sequence shown here is derived from an EMBL/GenBank/DDBJ whole genome shotgun (WGS) entry which is preliminary data.</text>
</comment>
<dbReference type="Pfam" id="PF03732">
    <property type="entry name" value="Retrotrans_gag"/>
    <property type="match status" value="1"/>
</dbReference>
<evidence type="ECO:0000313" key="3">
    <source>
        <dbReference type="EMBL" id="GJN34534.1"/>
    </source>
</evidence>
<dbReference type="EMBL" id="BQKI01000085">
    <property type="protein sequence ID" value="GJN34534.1"/>
    <property type="molecule type" value="Genomic_DNA"/>
</dbReference>
<reference evidence="3" key="1">
    <citation type="journal article" date="2018" name="DNA Res.">
        <title>Multiple hybrid de novo genome assembly of finger millet, an orphan allotetraploid crop.</title>
        <authorList>
            <person name="Hatakeyama M."/>
            <person name="Aluri S."/>
            <person name="Balachadran M.T."/>
            <person name="Sivarajan S.R."/>
            <person name="Patrignani A."/>
            <person name="Gruter S."/>
            <person name="Poveda L."/>
            <person name="Shimizu-Inatsugi R."/>
            <person name="Baeten J."/>
            <person name="Francoijs K.J."/>
            <person name="Nataraja K.N."/>
            <person name="Reddy Y.A.N."/>
            <person name="Phadnis S."/>
            <person name="Ravikumar R.L."/>
            <person name="Schlapbach R."/>
            <person name="Sreeman S.M."/>
            <person name="Shimizu K.K."/>
        </authorList>
    </citation>
    <scope>NUCLEOTIDE SEQUENCE</scope>
</reference>
<keyword evidence="4" id="KW-1185">Reference proteome</keyword>
<dbReference type="PANTHER" id="PTHR33223">
    <property type="entry name" value="CCHC-TYPE DOMAIN-CONTAINING PROTEIN"/>
    <property type="match status" value="1"/>
</dbReference>
<feature type="region of interest" description="Disordered" evidence="1">
    <location>
        <begin position="131"/>
        <end position="174"/>
    </location>
</feature>
<evidence type="ECO:0000256" key="1">
    <source>
        <dbReference type="SAM" id="MobiDB-lite"/>
    </source>
</evidence>
<evidence type="ECO:0000313" key="4">
    <source>
        <dbReference type="Proteomes" id="UP001054889"/>
    </source>
</evidence>
<sequence length="174" mass="20042">MMANYLPVCLEPAVQIWLTSLPDQSITSWGDLNRKFIESFQATCNRLGNHFELTRIKQKADEMLPDYIKRFCAEKTEIPNILDQQVITAFQGGLSSDELVRETDRRNHDLTLTVWECFEIADKFASRESALHDIRGKGKEKRSDKPESSKKDKKRKTDNLAVAVDRLRKTPRTG</sequence>
<feature type="domain" description="Retrotransposon gag" evidence="2">
    <location>
        <begin position="6"/>
        <end position="95"/>
    </location>
</feature>
<proteinExistence type="predicted"/>
<reference evidence="3" key="2">
    <citation type="submission" date="2021-12" db="EMBL/GenBank/DDBJ databases">
        <title>Resequencing data analysis of finger millet.</title>
        <authorList>
            <person name="Hatakeyama M."/>
            <person name="Aluri S."/>
            <person name="Balachadran M.T."/>
            <person name="Sivarajan S.R."/>
            <person name="Poveda L."/>
            <person name="Shimizu-Inatsugi R."/>
            <person name="Schlapbach R."/>
            <person name="Sreeman S.M."/>
            <person name="Shimizu K.K."/>
        </authorList>
    </citation>
    <scope>NUCLEOTIDE SEQUENCE</scope>
</reference>
<gene>
    <name evidence="3" type="primary">gb23204</name>
    <name evidence="3" type="ORF">PR202_gb23204</name>
</gene>